<sequence>MKSQVTGELERIAAVVPAQDGLAVDPIDPIDPIDPPLHAPPDDGWRIGSRPTYVGRMEMSGYRTGIP</sequence>
<accession>A0ABX6W819</accession>
<proteinExistence type="predicted"/>
<name>A0ABX6W819_STRMQ</name>
<dbReference type="EMBL" id="CP065050">
    <property type="protein sequence ID" value="QPI57612.1"/>
    <property type="molecule type" value="Genomic_DNA"/>
</dbReference>
<evidence type="ECO:0000313" key="3">
    <source>
        <dbReference type="Proteomes" id="UP000663421"/>
    </source>
</evidence>
<dbReference type="Proteomes" id="UP000663421">
    <property type="component" value="Chromosome"/>
</dbReference>
<keyword evidence="3" id="KW-1185">Reference proteome</keyword>
<evidence type="ECO:0000256" key="1">
    <source>
        <dbReference type="SAM" id="MobiDB-lite"/>
    </source>
</evidence>
<feature type="region of interest" description="Disordered" evidence="1">
    <location>
        <begin position="28"/>
        <end position="51"/>
    </location>
</feature>
<protein>
    <submittedName>
        <fullName evidence="2">Uncharacterized protein</fullName>
    </submittedName>
</protein>
<reference evidence="2 3" key="1">
    <citation type="submission" date="2020-11" db="EMBL/GenBank/DDBJ databases">
        <title>Complete genome sequence unveiled secondary metabolic potentials in Streptomyces solisilvae HNM0141.</title>
        <authorList>
            <person name="Huang X."/>
        </authorList>
    </citation>
    <scope>NUCLEOTIDE SEQUENCE [LARGE SCALE GENOMIC DNA]</scope>
    <source>
        <strain evidence="2 3">HNM0141</strain>
    </source>
</reference>
<gene>
    <name evidence="2" type="ORF">I1A49_24285</name>
</gene>
<organism evidence="2 3">
    <name type="scientific">Streptomyces malaysiensis</name>
    <dbReference type="NCBI Taxonomy" id="92644"/>
    <lineage>
        <taxon>Bacteria</taxon>
        <taxon>Bacillati</taxon>
        <taxon>Actinomycetota</taxon>
        <taxon>Actinomycetes</taxon>
        <taxon>Kitasatosporales</taxon>
        <taxon>Streptomycetaceae</taxon>
        <taxon>Streptomyces</taxon>
        <taxon>Streptomyces violaceusniger group</taxon>
    </lineage>
</organism>
<evidence type="ECO:0000313" key="2">
    <source>
        <dbReference type="EMBL" id="QPI57612.1"/>
    </source>
</evidence>